<comment type="caution">
    <text evidence="4">The sequence shown here is derived from an EMBL/GenBank/DDBJ whole genome shotgun (WGS) entry which is preliminary data.</text>
</comment>
<dbReference type="Pfam" id="PF00400">
    <property type="entry name" value="WD40"/>
    <property type="match status" value="2"/>
</dbReference>
<keyword evidence="2" id="KW-0677">Repeat</keyword>
<protein>
    <submittedName>
        <fullName evidence="4">Uncharacterized protein</fullName>
    </submittedName>
</protein>
<dbReference type="SUPFAM" id="SSF50978">
    <property type="entry name" value="WD40 repeat-like"/>
    <property type="match status" value="1"/>
</dbReference>
<evidence type="ECO:0000256" key="2">
    <source>
        <dbReference type="ARBA" id="ARBA00022737"/>
    </source>
</evidence>
<dbReference type="Proteomes" id="UP000187209">
    <property type="component" value="Unassembled WGS sequence"/>
</dbReference>
<dbReference type="InterPro" id="IPR036322">
    <property type="entry name" value="WD40_repeat_dom_sf"/>
</dbReference>
<evidence type="ECO:0000256" key="3">
    <source>
        <dbReference type="PROSITE-ProRule" id="PRU00221"/>
    </source>
</evidence>
<proteinExistence type="predicted"/>
<dbReference type="InterPro" id="IPR045159">
    <property type="entry name" value="DCAF7-like"/>
</dbReference>
<evidence type="ECO:0000313" key="5">
    <source>
        <dbReference type="Proteomes" id="UP000187209"/>
    </source>
</evidence>
<gene>
    <name evidence="4" type="ORF">SteCoe_14165</name>
</gene>
<name>A0A1R2C6K9_9CILI</name>
<dbReference type="AlphaFoldDB" id="A0A1R2C6K9"/>
<keyword evidence="1 3" id="KW-0853">WD repeat</keyword>
<feature type="repeat" description="WD" evidence="3">
    <location>
        <begin position="163"/>
        <end position="198"/>
    </location>
</feature>
<dbReference type="EMBL" id="MPUH01000262">
    <property type="protein sequence ID" value="OMJ84648.1"/>
    <property type="molecule type" value="Genomic_DNA"/>
</dbReference>
<evidence type="ECO:0000313" key="4">
    <source>
        <dbReference type="EMBL" id="OMJ84648.1"/>
    </source>
</evidence>
<evidence type="ECO:0000256" key="1">
    <source>
        <dbReference type="ARBA" id="ARBA00022574"/>
    </source>
</evidence>
<dbReference type="PROSITE" id="PS50294">
    <property type="entry name" value="WD_REPEATS_REGION"/>
    <property type="match status" value="1"/>
</dbReference>
<sequence>MSFLDASPTRQNPIQNEVFTYKPPWPLYALSSSKNQGSFLISSMLEQSTNYIQHLSFNNTTNTIQLQSTANHLYPPTKIMWSPPTIQDQLFATSSDCLRLWRFEDGQMIVRAQLAPHYDNKEYNGPLTSFDWCVHDPGTLGTASIDKTCTIWDLNKQVVRKQILAHNNEVNDIAFSHDSNIFVTASTDCSVRKFDLRSLDQCSIIYENPRQTAVVRVCWNKCDPNYLAVLNMDASSVIIIDIRNQLYPYNEIKGYSGGINSMCWAPNGYCICIAGEDCHVLIKDTGKPLQGQKDNVLIYNASAKVLGVTWSSFDEIAMVLSESLQYIKL</sequence>
<dbReference type="PROSITE" id="PS50082">
    <property type="entry name" value="WD_REPEATS_2"/>
    <property type="match status" value="1"/>
</dbReference>
<dbReference type="Gene3D" id="2.130.10.10">
    <property type="entry name" value="YVTN repeat-like/Quinoprotein amine dehydrogenase"/>
    <property type="match status" value="1"/>
</dbReference>
<dbReference type="InterPro" id="IPR001680">
    <property type="entry name" value="WD40_rpt"/>
</dbReference>
<keyword evidence="5" id="KW-1185">Reference proteome</keyword>
<reference evidence="4 5" key="1">
    <citation type="submission" date="2016-11" db="EMBL/GenBank/DDBJ databases">
        <title>The macronuclear genome of Stentor coeruleus: a giant cell with tiny introns.</title>
        <authorList>
            <person name="Slabodnick M."/>
            <person name="Ruby J.G."/>
            <person name="Reiff S.B."/>
            <person name="Swart E.C."/>
            <person name="Gosai S."/>
            <person name="Prabakaran S."/>
            <person name="Witkowska E."/>
            <person name="Larue G.E."/>
            <person name="Fisher S."/>
            <person name="Freeman R.M."/>
            <person name="Gunawardena J."/>
            <person name="Chu W."/>
            <person name="Stover N.A."/>
            <person name="Gregory B.D."/>
            <person name="Nowacki M."/>
            <person name="Derisi J."/>
            <person name="Roy S.W."/>
            <person name="Marshall W.F."/>
            <person name="Sood P."/>
        </authorList>
    </citation>
    <scope>NUCLEOTIDE SEQUENCE [LARGE SCALE GENOMIC DNA]</scope>
    <source>
        <strain evidence="4">WM001</strain>
    </source>
</reference>
<dbReference type="SMART" id="SM00320">
    <property type="entry name" value="WD40"/>
    <property type="match status" value="5"/>
</dbReference>
<dbReference type="InterPro" id="IPR015943">
    <property type="entry name" value="WD40/YVTN_repeat-like_dom_sf"/>
</dbReference>
<dbReference type="PANTHER" id="PTHR19919">
    <property type="entry name" value="WD REPEAT CONTAINING PROTEIN"/>
    <property type="match status" value="1"/>
</dbReference>
<organism evidence="4 5">
    <name type="scientific">Stentor coeruleus</name>
    <dbReference type="NCBI Taxonomy" id="5963"/>
    <lineage>
        <taxon>Eukaryota</taxon>
        <taxon>Sar</taxon>
        <taxon>Alveolata</taxon>
        <taxon>Ciliophora</taxon>
        <taxon>Postciliodesmatophora</taxon>
        <taxon>Heterotrichea</taxon>
        <taxon>Heterotrichida</taxon>
        <taxon>Stentoridae</taxon>
        <taxon>Stentor</taxon>
    </lineage>
</organism>
<dbReference type="OrthoDB" id="24670at2759"/>
<accession>A0A1R2C6K9</accession>